<protein>
    <submittedName>
        <fullName evidence="11">Halocyanin-like protein</fullName>
    </submittedName>
</protein>
<dbReference type="CDD" id="cd04220">
    <property type="entry name" value="Halocyanin"/>
    <property type="match status" value="1"/>
</dbReference>
<accession>A0A8T4G9L1</accession>
<dbReference type="RefSeq" id="WP_209482493.1">
    <property type="nucleotide sequence ID" value="NZ_JAGGKQ010000001.1"/>
</dbReference>
<dbReference type="Gene3D" id="2.60.40.420">
    <property type="entry name" value="Cupredoxins - blue copper proteins"/>
    <property type="match status" value="1"/>
</dbReference>
<organism evidence="11 12">
    <name type="scientific">Halorubrum alkaliphilum</name>
    <dbReference type="NCBI Taxonomy" id="261290"/>
    <lineage>
        <taxon>Archaea</taxon>
        <taxon>Methanobacteriati</taxon>
        <taxon>Methanobacteriota</taxon>
        <taxon>Stenosarchaea group</taxon>
        <taxon>Halobacteria</taxon>
        <taxon>Halobacteriales</taxon>
        <taxon>Haloferacaceae</taxon>
        <taxon>Halorubrum</taxon>
    </lineage>
</organism>
<keyword evidence="7 9" id="KW-0186">Copper</keyword>
<sequence length="134" mass="14145">MVERSRRAVVASAGALSLLGLAGCAGLGDDGNDFGDAVDRTGEDTIDVTVGADNGLSYDPANVVIDVGTTVVWEWTGRGGGHDVVEVDDEVFASDLVDEAGHTFEHTFEEPGEYEYVCTPHQTQGMNGRVEVVE</sequence>
<evidence type="ECO:0000256" key="7">
    <source>
        <dbReference type="ARBA" id="ARBA00023008"/>
    </source>
</evidence>
<evidence type="ECO:0000256" key="4">
    <source>
        <dbReference type="ARBA" id="ARBA00022723"/>
    </source>
</evidence>
<dbReference type="InterPro" id="IPR008972">
    <property type="entry name" value="Cupredoxin"/>
</dbReference>
<evidence type="ECO:0000256" key="3">
    <source>
        <dbReference type="ARBA" id="ARBA00022448"/>
    </source>
</evidence>
<dbReference type="InterPro" id="IPR000923">
    <property type="entry name" value="BlueCu_1"/>
</dbReference>
<dbReference type="InterPro" id="IPR002386">
    <property type="entry name" value="Amicyanin/Pseudoazurin"/>
</dbReference>
<dbReference type="Proteomes" id="UP000823588">
    <property type="component" value="Unassembled WGS sequence"/>
</dbReference>
<evidence type="ECO:0000313" key="12">
    <source>
        <dbReference type="Proteomes" id="UP000823588"/>
    </source>
</evidence>
<dbReference type="PANTHER" id="PTHR34192:SF10">
    <property type="entry name" value="PLASTOCYANIN MAJOR ISOFORM, CHLOROPLASTIC-RELATED"/>
    <property type="match status" value="1"/>
</dbReference>
<dbReference type="GO" id="GO:0009055">
    <property type="term" value="F:electron transfer activity"/>
    <property type="evidence" value="ECO:0007669"/>
    <property type="project" value="InterPro"/>
</dbReference>
<dbReference type="PROSITE" id="PS51257">
    <property type="entry name" value="PROKAR_LIPOPROTEIN"/>
    <property type="match status" value="1"/>
</dbReference>
<dbReference type="NCBIfam" id="TIGR03102">
    <property type="entry name" value="halo_cynanin"/>
    <property type="match status" value="1"/>
</dbReference>
<evidence type="ECO:0000313" key="11">
    <source>
        <dbReference type="EMBL" id="MBP1921108.1"/>
    </source>
</evidence>
<name>A0A8T4G9L1_9EURY</name>
<feature type="binding site" evidence="9">
    <location>
        <position position="82"/>
    </location>
    <ligand>
        <name>Cu cation</name>
        <dbReference type="ChEBI" id="CHEBI:23378"/>
    </ligand>
</feature>
<dbReference type="Pfam" id="PF00127">
    <property type="entry name" value="Copper-bind"/>
    <property type="match status" value="1"/>
</dbReference>
<feature type="binding site" evidence="9">
    <location>
        <position position="126"/>
    </location>
    <ligand>
        <name>Cu cation</name>
        <dbReference type="ChEBI" id="CHEBI:23378"/>
    </ligand>
</feature>
<dbReference type="PROSITE" id="PS00196">
    <property type="entry name" value="COPPER_BLUE"/>
    <property type="match status" value="1"/>
</dbReference>
<feature type="binding site" evidence="9">
    <location>
        <position position="121"/>
    </location>
    <ligand>
        <name>Cu cation</name>
        <dbReference type="ChEBI" id="CHEBI:23378"/>
    </ligand>
</feature>
<comment type="caution">
    <text evidence="11">The sequence shown here is derived from an EMBL/GenBank/DDBJ whole genome shotgun (WGS) entry which is preliminary data.</text>
</comment>
<keyword evidence="8" id="KW-0472">Membrane</keyword>
<keyword evidence="12" id="KW-1185">Reference proteome</keyword>
<dbReference type="EMBL" id="JAGGKQ010000001">
    <property type="protein sequence ID" value="MBP1921108.1"/>
    <property type="molecule type" value="Genomic_DNA"/>
</dbReference>
<feature type="domain" description="Blue (type 1) copper" evidence="10">
    <location>
        <begin position="50"/>
        <end position="132"/>
    </location>
</feature>
<gene>
    <name evidence="11" type="ORF">J2751_000091</name>
</gene>
<evidence type="ECO:0000256" key="8">
    <source>
        <dbReference type="ARBA" id="ARBA00023136"/>
    </source>
</evidence>
<keyword evidence="5" id="KW-0574">Periplasm</keyword>
<evidence type="ECO:0000256" key="5">
    <source>
        <dbReference type="ARBA" id="ARBA00022764"/>
    </source>
</evidence>
<dbReference type="InterPro" id="IPR028871">
    <property type="entry name" value="BlueCu_1_BS"/>
</dbReference>
<dbReference type="InterPro" id="IPR017533">
    <property type="entry name" value="Halocyanin"/>
</dbReference>
<feature type="binding site" evidence="9">
    <location>
        <position position="118"/>
    </location>
    <ligand>
        <name>Cu cation</name>
        <dbReference type="ChEBI" id="CHEBI:23378"/>
    </ligand>
</feature>
<keyword evidence="6" id="KW-0249">Electron transport</keyword>
<evidence type="ECO:0000256" key="9">
    <source>
        <dbReference type="PIRSR" id="PIRSR602386-1"/>
    </source>
</evidence>
<evidence type="ECO:0000256" key="1">
    <source>
        <dbReference type="ARBA" id="ARBA00004370"/>
    </source>
</evidence>
<comment type="cofactor">
    <cofactor evidence="9">
        <name>Cu cation</name>
        <dbReference type="ChEBI" id="CHEBI:23378"/>
    </cofactor>
    <text evidence="9">Binds 1 copper ion per subunit.</text>
</comment>
<evidence type="ECO:0000256" key="6">
    <source>
        <dbReference type="ARBA" id="ARBA00022982"/>
    </source>
</evidence>
<reference evidence="11" key="1">
    <citation type="submission" date="2021-03" db="EMBL/GenBank/DDBJ databases">
        <title>Genomic Encyclopedia of Type Strains, Phase IV (KMG-IV): sequencing the most valuable type-strain genomes for metagenomic binning, comparative biology and taxonomic classification.</title>
        <authorList>
            <person name="Goeker M."/>
        </authorList>
    </citation>
    <scope>NUCLEOTIDE SEQUENCE</scope>
    <source>
        <strain evidence="11">DSM 23564</strain>
    </source>
</reference>
<dbReference type="SUPFAM" id="SSF49503">
    <property type="entry name" value="Cupredoxins"/>
    <property type="match status" value="1"/>
</dbReference>
<keyword evidence="3" id="KW-0813">Transport</keyword>
<evidence type="ECO:0000259" key="10">
    <source>
        <dbReference type="Pfam" id="PF00127"/>
    </source>
</evidence>
<dbReference type="OrthoDB" id="11836at2157"/>
<evidence type="ECO:0000256" key="2">
    <source>
        <dbReference type="ARBA" id="ARBA00004418"/>
    </source>
</evidence>
<proteinExistence type="predicted"/>
<comment type="subcellular location">
    <subcellularLocation>
        <location evidence="1">Membrane</location>
    </subcellularLocation>
    <subcellularLocation>
        <location evidence="2">Periplasm</location>
    </subcellularLocation>
</comment>
<dbReference type="AlphaFoldDB" id="A0A8T4G9L1"/>
<dbReference type="GO" id="GO:0016020">
    <property type="term" value="C:membrane"/>
    <property type="evidence" value="ECO:0007669"/>
    <property type="project" value="UniProtKB-SubCell"/>
</dbReference>
<dbReference type="PRINTS" id="PR00155">
    <property type="entry name" value="AMICYANIN"/>
</dbReference>
<dbReference type="GO" id="GO:0005507">
    <property type="term" value="F:copper ion binding"/>
    <property type="evidence" value="ECO:0007669"/>
    <property type="project" value="InterPro"/>
</dbReference>
<dbReference type="GO" id="GO:0042597">
    <property type="term" value="C:periplasmic space"/>
    <property type="evidence" value="ECO:0007669"/>
    <property type="project" value="UniProtKB-SubCell"/>
</dbReference>
<dbReference type="PANTHER" id="PTHR34192">
    <property type="entry name" value="PLASTOCYANIN MAJOR ISOFORM, CHLOROPLASTIC-RELATED"/>
    <property type="match status" value="1"/>
</dbReference>
<keyword evidence="4 9" id="KW-0479">Metal-binding</keyword>